<reference evidence="1" key="1">
    <citation type="submission" date="2021-01" db="EMBL/GenBank/DDBJ databases">
        <authorList>
            <consortium name="Genoscope - CEA"/>
            <person name="William W."/>
        </authorList>
    </citation>
    <scope>NUCLEOTIDE SEQUENCE</scope>
</reference>
<dbReference type="EMBL" id="CAJJDP010000151">
    <property type="protein sequence ID" value="CAD8209882.1"/>
    <property type="molecule type" value="Genomic_DNA"/>
</dbReference>
<dbReference type="Proteomes" id="UP000683925">
    <property type="component" value="Unassembled WGS sequence"/>
</dbReference>
<dbReference type="PANTHER" id="PTHR33706:SF1">
    <property type="entry name" value="TPR REPEAT PROTEIN"/>
    <property type="match status" value="1"/>
</dbReference>
<sequence length="646" mass="75904">MKQQTQCITICQQSKNNKQSNREYQVNSLNEITYLLSKTKIEIQYTDDNKIIYSQDEVILREEQNLDNLHIPEIFINIEQVRYLQWEGEYSQNQKKIGKWFNKWNGEALEEVGGYYQNGEKKGLWKEIFKNYWSQAQVLEIGEYVDNQKIGIWKYQYHEKTIGGGSYNRKGQKNGKWIDLSDEFWDHSQVTNNQWIGGGSYDEGGSGIKIGKWVELSERFTNSSKITFIGEYKKDKKVGKWDIFLRELEMQNYRGNEFIVVVDSMKKKVMRLRLEYGLNNARIIEKHQRLFIMEFINLVIGLEDGIYIFVVSRQVYSSQITYIGQYENGKKIGRWDIVDMGSNVGGGSYDDEWNGIKLGRWIELSNNFGNGIKQSKITYAGDYKYGKKIGRWDIKHDGKDIGGGSYDERGDEIKIGRWVELSNTYGNGIKQSKITYTGKYKQGKKVGRWNIQNNGKDMQKRNQQIFSGGGSYNEEGYEIKIGRWVELWKLFYMYQQVIWDGEYNYGKKVGRWDLLYKEKSYEQFQKIGGGFYDERNNADKIGNWIELSDNFSDMSQLTYNGEYKNGKKCGRWEIYYRKQGKYQQIGGGHYNNEGNQGTKNGKWAEVKDEFSDWNQYICKGEYQNGKKIGTWEDEDIGEDFKHIEII</sequence>
<protein>
    <submittedName>
        <fullName evidence="1">Uncharacterized protein</fullName>
    </submittedName>
</protein>
<evidence type="ECO:0000313" key="1">
    <source>
        <dbReference type="EMBL" id="CAD8209882.1"/>
    </source>
</evidence>
<gene>
    <name evidence="1" type="ORF">POCTA_138.1.T1490016</name>
</gene>
<name>A0A8S1YDH0_PAROT</name>
<organism evidence="1 2">
    <name type="scientific">Paramecium octaurelia</name>
    <dbReference type="NCBI Taxonomy" id="43137"/>
    <lineage>
        <taxon>Eukaryota</taxon>
        <taxon>Sar</taxon>
        <taxon>Alveolata</taxon>
        <taxon>Ciliophora</taxon>
        <taxon>Intramacronucleata</taxon>
        <taxon>Oligohymenophorea</taxon>
        <taxon>Peniculida</taxon>
        <taxon>Parameciidae</taxon>
        <taxon>Paramecium</taxon>
    </lineage>
</organism>
<dbReference type="PANTHER" id="PTHR33706">
    <property type="entry name" value="MORN VARIANT REPEAT PROTEIN"/>
    <property type="match status" value="1"/>
</dbReference>
<accession>A0A8S1YDH0</accession>
<proteinExistence type="predicted"/>
<keyword evidence="2" id="KW-1185">Reference proteome</keyword>
<comment type="caution">
    <text evidence="1">The sequence shown here is derived from an EMBL/GenBank/DDBJ whole genome shotgun (WGS) entry which is preliminary data.</text>
</comment>
<evidence type="ECO:0000313" key="2">
    <source>
        <dbReference type="Proteomes" id="UP000683925"/>
    </source>
</evidence>
<dbReference type="AlphaFoldDB" id="A0A8S1YDH0"/>
<dbReference type="OrthoDB" id="298777at2759"/>